<accession>A0A067JGX7</accession>
<feature type="region of interest" description="Disordered" evidence="1">
    <location>
        <begin position="1"/>
        <end position="32"/>
    </location>
</feature>
<sequence>MPPSLPSIPSSSTLLPGLAESSPASQSPTTSEAFQMGRGYYSYAKSGMGEIVRSTVC</sequence>
<keyword evidence="3" id="KW-1185">Reference proteome</keyword>
<feature type="compositionally biased region" description="Low complexity" evidence="1">
    <location>
        <begin position="7"/>
        <end position="18"/>
    </location>
</feature>
<evidence type="ECO:0000313" key="3">
    <source>
        <dbReference type="Proteomes" id="UP000027138"/>
    </source>
</evidence>
<gene>
    <name evidence="2" type="ORF">JCGZ_00544</name>
</gene>
<feature type="compositionally biased region" description="Polar residues" evidence="1">
    <location>
        <begin position="22"/>
        <end position="32"/>
    </location>
</feature>
<reference evidence="2 3" key="1">
    <citation type="journal article" date="2014" name="PLoS ONE">
        <title>Global Analysis of Gene Expression Profiles in Physic Nut (Jatropha curcas L.) Seedlings Exposed to Salt Stress.</title>
        <authorList>
            <person name="Zhang L."/>
            <person name="Zhang C."/>
            <person name="Wu P."/>
            <person name="Chen Y."/>
            <person name="Li M."/>
            <person name="Jiang H."/>
            <person name="Wu G."/>
        </authorList>
    </citation>
    <scope>NUCLEOTIDE SEQUENCE [LARGE SCALE GENOMIC DNA]</scope>
    <source>
        <strain evidence="3">cv. GZQX0401</strain>
        <tissue evidence="2">Young leaves</tissue>
    </source>
</reference>
<protein>
    <submittedName>
        <fullName evidence="2">Uncharacterized protein</fullName>
    </submittedName>
</protein>
<proteinExistence type="predicted"/>
<dbReference type="Proteomes" id="UP000027138">
    <property type="component" value="Unassembled WGS sequence"/>
</dbReference>
<dbReference type="EMBL" id="KK915262">
    <property type="protein sequence ID" value="KDP23117.1"/>
    <property type="molecule type" value="Genomic_DNA"/>
</dbReference>
<organism evidence="2 3">
    <name type="scientific">Jatropha curcas</name>
    <name type="common">Barbados nut</name>
    <dbReference type="NCBI Taxonomy" id="180498"/>
    <lineage>
        <taxon>Eukaryota</taxon>
        <taxon>Viridiplantae</taxon>
        <taxon>Streptophyta</taxon>
        <taxon>Embryophyta</taxon>
        <taxon>Tracheophyta</taxon>
        <taxon>Spermatophyta</taxon>
        <taxon>Magnoliopsida</taxon>
        <taxon>eudicotyledons</taxon>
        <taxon>Gunneridae</taxon>
        <taxon>Pentapetalae</taxon>
        <taxon>rosids</taxon>
        <taxon>fabids</taxon>
        <taxon>Malpighiales</taxon>
        <taxon>Euphorbiaceae</taxon>
        <taxon>Crotonoideae</taxon>
        <taxon>Jatropheae</taxon>
        <taxon>Jatropha</taxon>
    </lineage>
</organism>
<evidence type="ECO:0000313" key="2">
    <source>
        <dbReference type="EMBL" id="KDP23117.1"/>
    </source>
</evidence>
<dbReference type="AlphaFoldDB" id="A0A067JGX7"/>
<name>A0A067JGX7_JATCU</name>
<evidence type="ECO:0000256" key="1">
    <source>
        <dbReference type="SAM" id="MobiDB-lite"/>
    </source>
</evidence>